<dbReference type="Proteomes" id="UP000828390">
    <property type="component" value="Unassembled WGS sequence"/>
</dbReference>
<accession>A0A9D4BDC2</accession>
<organism evidence="1 2">
    <name type="scientific">Dreissena polymorpha</name>
    <name type="common">Zebra mussel</name>
    <name type="synonym">Mytilus polymorpha</name>
    <dbReference type="NCBI Taxonomy" id="45954"/>
    <lineage>
        <taxon>Eukaryota</taxon>
        <taxon>Metazoa</taxon>
        <taxon>Spiralia</taxon>
        <taxon>Lophotrochozoa</taxon>
        <taxon>Mollusca</taxon>
        <taxon>Bivalvia</taxon>
        <taxon>Autobranchia</taxon>
        <taxon>Heteroconchia</taxon>
        <taxon>Euheterodonta</taxon>
        <taxon>Imparidentia</taxon>
        <taxon>Neoheterodontei</taxon>
        <taxon>Myida</taxon>
        <taxon>Dreissenoidea</taxon>
        <taxon>Dreissenidae</taxon>
        <taxon>Dreissena</taxon>
    </lineage>
</organism>
<reference evidence="1" key="1">
    <citation type="journal article" date="2019" name="bioRxiv">
        <title>The Genome of the Zebra Mussel, Dreissena polymorpha: A Resource for Invasive Species Research.</title>
        <authorList>
            <person name="McCartney M.A."/>
            <person name="Auch B."/>
            <person name="Kono T."/>
            <person name="Mallez S."/>
            <person name="Zhang Y."/>
            <person name="Obille A."/>
            <person name="Becker A."/>
            <person name="Abrahante J.E."/>
            <person name="Garbe J."/>
            <person name="Badalamenti J.P."/>
            <person name="Herman A."/>
            <person name="Mangelson H."/>
            <person name="Liachko I."/>
            <person name="Sullivan S."/>
            <person name="Sone E.D."/>
            <person name="Koren S."/>
            <person name="Silverstein K.A.T."/>
            <person name="Beckman K.B."/>
            <person name="Gohl D.M."/>
        </authorList>
    </citation>
    <scope>NUCLEOTIDE SEQUENCE</scope>
    <source>
        <strain evidence="1">Duluth1</strain>
        <tissue evidence="1">Whole animal</tissue>
    </source>
</reference>
<proteinExistence type="predicted"/>
<evidence type="ECO:0000313" key="1">
    <source>
        <dbReference type="EMBL" id="KAH3691013.1"/>
    </source>
</evidence>
<sequence>MKRNITEDKVAQRTLFYKRCMNSAVVDARPFLHYLQYLTYGGLGERDNQLHALRVLESYTCDKANNINLYHLKTALNLLGHCYVMEGYYEMALNCYELSLHHRRINNSANWHVRRVQRLISG</sequence>
<protein>
    <submittedName>
        <fullName evidence="1">Uncharacterized protein</fullName>
    </submittedName>
</protein>
<dbReference type="EMBL" id="JAIWYP010000047">
    <property type="protein sequence ID" value="KAH3691013.1"/>
    <property type="molecule type" value="Genomic_DNA"/>
</dbReference>
<dbReference type="AlphaFoldDB" id="A0A9D4BDC2"/>
<name>A0A9D4BDC2_DREPO</name>
<evidence type="ECO:0000313" key="2">
    <source>
        <dbReference type="Proteomes" id="UP000828390"/>
    </source>
</evidence>
<gene>
    <name evidence="1" type="ORF">DPMN_191498</name>
</gene>
<keyword evidence="2" id="KW-1185">Reference proteome</keyword>
<comment type="caution">
    <text evidence="1">The sequence shown here is derived from an EMBL/GenBank/DDBJ whole genome shotgun (WGS) entry which is preliminary data.</text>
</comment>
<reference evidence="1" key="2">
    <citation type="submission" date="2020-11" db="EMBL/GenBank/DDBJ databases">
        <authorList>
            <person name="McCartney M.A."/>
            <person name="Auch B."/>
            <person name="Kono T."/>
            <person name="Mallez S."/>
            <person name="Becker A."/>
            <person name="Gohl D.M."/>
            <person name="Silverstein K.A.T."/>
            <person name="Koren S."/>
            <person name="Bechman K.B."/>
            <person name="Herman A."/>
            <person name="Abrahante J.E."/>
            <person name="Garbe J."/>
        </authorList>
    </citation>
    <scope>NUCLEOTIDE SEQUENCE</scope>
    <source>
        <strain evidence="1">Duluth1</strain>
        <tissue evidence="1">Whole animal</tissue>
    </source>
</reference>